<dbReference type="Proteomes" id="UP000738325">
    <property type="component" value="Unassembled WGS sequence"/>
</dbReference>
<sequence length="262" mass="28338">MSSHSPQSTHFAARPVISSWRNALSHTPPELRPILIACTLSAANRPKLIIPLVQQVLADIAAGSLTITYDSSSSKPAGNIPASLDATFTEQVLFIRKLREGLYKVSVLIGGPYCINALGAVNTAITPELSASVNAYGPLRPANALTPDEYQRRGQDLFQAIYKDFTDMVLTKIGDSSQDLVQSILGDSYGRILSETALINVPETELCLVATLVALDVGPQLKSHIYGARNVGVPKEQVQELVTVAESITQWIRDHFNDKSSL</sequence>
<dbReference type="InterPro" id="IPR003779">
    <property type="entry name" value="CMD-like"/>
</dbReference>
<keyword evidence="3" id="KW-1185">Reference proteome</keyword>
<protein>
    <recommendedName>
        <fullName evidence="1">Carboxymuconolactone decarboxylase-like domain-containing protein</fullName>
    </recommendedName>
</protein>
<dbReference type="PANTHER" id="PTHR28180:SF2">
    <property type="entry name" value="PEROXISOMAL PROTEIN 2"/>
    <property type="match status" value="1"/>
</dbReference>
<proteinExistence type="predicted"/>
<evidence type="ECO:0000313" key="2">
    <source>
        <dbReference type="EMBL" id="KAG0311059.1"/>
    </source>
</evidence>
<dbReference type="SUPFAM" id="SSF69118">
    <property type="entry name" value="AhpD-like"/>
    <property type="match status" value="1"/>
</dbReference>
<dbReference type="PANTHER" id="PTHR28180">
    <property type="entry name" value="CONSERVED MITOCHONDRIAL PROTEIN-RELATED"/>
    <property type="match status" value="1"/>
</dbReference>
<evidence type="ECO:0000259" key="1">
    <source>
        <dbReference type="Pfam" id="PF02627"/>
    </source>
</evidence>
<gene>
    <name evidence="2" type="ORF">BGZ99_010411</name>
</gene>
<feature type="domain" description="Carboxymuconolactone decarboxylase-like" evidence="1">
    <location>
        <begin position="202"/>
        <end position="252"/>
    </location>
</feature>
<accession>A0A9P6UM60</accession>
<dbReference type="Gene3D" id="1.20.1290.10">
    <property type="entry name" value="AhpD-like"/>
    <property type="match status" value="1"/>
</dbReference>
<dbReference type="AlphaFoldDB" id="A0A9P6UM60"/>
<name>A0A9P6UM60_9FUNG</name>
<reference evidence="2" key="1">
    <citation type="journal article" date="2020" name="Fungal Divers.">
        <title>Resolving the Mortierellaceae phylogeny through synthesis of multi-gene phylogenetics and phylogenomics.</title>
        <authorList>
            <person name="Vandepol N."/>
            <person name="Liber J."/>
            <person name="Desiro A."/>
            <person name="Na H."/>
            <person name="Kennedy M."/>
            <person name="Barry K."/>
            <person name="Grigoriev I.V."/>
            <person name="Miller A.N."/>
            <person name="O'Donnell K."/>
            <person name="Stajich J.E."/>
            <person name="Bonito G."/>
        </authorList>
    </citation>
    <scope>NUCLEOTIDE SEQUENCE</scope>
    <source>
        <strain evidence="2">REB-010B</strain>
    </source>
</reference>
<organism evidence="2 3">
    <name type="scientific">Dissophora globulifera</name>
    <dbReference type="NCBI Taxonomy" id="979702"/>
    <lineage>
        <taxon>Eukaryota</taxon>
        <taxon>Fungi</taxon>
        <taxon>Fungi incertae sedis</taxon>
        <taxon>Mucoromycota</taxon>
        <taxon>Mortierellomycotina</taxon>
        <taxon>Mortierellomycetes</taxon>
        <taxon>Mortierellales</taxon>
        <taxon>Mortierellaceae</taxon>
        <taxon>Dissophora</taxon>
    </lineage>
</organism>
<dbReference type="EMBL" id="JAAAIP010000974">
    <property type="protein sequence ID" value="KAG0311059.1"/>
    <property type="molecule type" value="Genomic_DNA"/>
</dbReference>
<comment type="caution">
    <text evidence="2">The sequence shown here is derived from an EMBL/GenBank/DDBJ whole genome shotgun (WGS) entry which is preliminary data.</text>
</comment>
<dbReference type="Pfam" id="PF02627">
    <property type="entry name" value="CMD"/>
    <property type="match status" value="1"/>
</dbReference>
<dbReference type="GO" id="GO:0051920">
    <property type="term" value="F:peroxiredoxin activity"/>
    <property type="evidence" value="ECO:0007669"/>
    <property type="project" value="InterPro"/>
</dbReference>
<dbReference type="InterPro" id="IPR052999">
    <property type="entry name" value="PTS1_Protein"/>
</dbReference>
<dbReference type="InterPro" id="IPR029032">
    <property type="entry name" value="AhpD-like"/>
</dbReference>
<evidence type="ECO:0000313" key="3">
    <source>
        <dbReference type="Proteomes" id="UP000738325"/>
    </source>
</evidence>
<dbReference type="OrthoDB" id="5537330at2759"/>